<evidence type="ECO:0000256" key="5">
    <source>
        <dbReference type="ARBA" id="ARBA00022490"/>
    </source>
</evidence>
<dbReference type="PANTHER" id="PTHR13339">
    <property type="entry name" value="COP9 SIGNALOSOME COMPLEX SUBUNIT 8"/>
    <property type="match status" value="1"/>
</dbReference>
<dbReference type="Pfam" id="PF10075">
    <property type="entry name" value="CSN8_PSD8_EIF3K"/>
    <property type="match status" value="1"/>
</dbReference>
<dbReference type="InterPro" id="IPR033464">
    <property type="entry name" value="CSN8_PSD8_EIF3K"/>
</dbReference>
<evidence type="ECO:0000256" key="6">
    <source>
        <dbReference type="ARBA" id="ARBA00022790"/>
    </source>
</evidence>
<dbReference type="InterPro" id="IPR000717">
    <property type="entry name" value="PCI_dom"/>
</dbReference>
<proteinExistence type="inferred from homology"/>
<sequence length="208" mass="23888">MSSQSGKTVDSKITEIIESGDLSTLIPECENIELEYCSDRDNKVSSYFYASFLFGYLINNDLDNCRFLWKRIPKEIKKAEVAAVWKIGQALWQRDYTETYNAVKNFQWSQALKPLVDAFLTNLRNRNLNLIAKAYNSVSVSDLSVMLGMGEEEVIQHVMSDYVDFHYDQQTKYFTPNKNILKTNETTKSTGLDTISSLAKKTLFLELN</sequence>
<organism evidence="10 11">
    <name type="scientific">Acrasis kona</name>
    <dbReference type="NCBI Taxonomy" id="1008807"/>
    <lineage>
        <taxon>Eukaryota</taxon>
        <taxon>Discoba</taxon>
        <taxon>Heterolobosea</taxon>
        <taxon>Tetramitia</taxon>
        <taxon>Eutetramitia</taxon>
        <taxon>Acrasidae</taxon>
        <taxon>Acrasis</taxon>
    </lineage>
</organism>
<evidence type="ECO:0000313" key="11">
    <source>
        <dbReference type="Proteomes" id="UP001431209"/>
    </source>
</evidence>
<dbReference type="PANTHER" id="PTHR13339:SF0">
    <property type="entry name" value="COP9 SIGNALOSOME COMPLEX SUBUNIT 8"/>
    <property type="match status" value="1"/>
</dbReference>
<evidence type="ECO:0000313" key="9">
    <source>
        <dbReference type="EMBL" id="KAL0482616.1"/>
    </source>
</evidence>
<keyword evidence="5" id="KW-0963">Cytoplasm</keyword>
<dbReference type="GO" id="GO:0000338">
    <property type="term" value="P:protein deneddylation"/>
    <property type="evidence" value="ECO:0007669"/>
    <property type="project" value="InterPro"/>
</dbReference>
<keyword evidence="6" id="KW-0736">Signalosome</keyword>
<dbReference type="AlphaFoldDB" id="A0AAW2ZCB0"/>
<evidence type="ECO:0000256" key="3">
    <source>
        <dbReference type="ARBA" id="ARBA00008252"/>
    </source>
</evidence>
<dbReference type="EMBL" id="JAOPGA020000877">
    <property type="protein sequence ID" value="KAL0482616.1"/>
    <property type="molecule type" value="Genomic_DNA"/>
</dbReference>
<accession>A0AAW2ZCB0</accession>
<evidence type="ECO:0000313" key="10">
    <source>
        <dbReference type="EMBL" id="KAL0486344.1"/>
    </source>
</evidence>
<dbReference type="GO" id="GO:0005737">
    <property type="term" value="C:cytoplasm"/>
    <property type="evidence" value="ECO:0007669"/>
    <property type="project" value="UniProtKB-SubCell"/>
</dbReference>
<gene>
    <name evidence="10" type="ORF">AKO1_002004</name>
    <name evidence="9" type="ORF">AKO1_002492</name>
</gene>
<dbReference type="EMBL" id="JAOPGA020001222">
    <property type="protein sequence ID" value="KAL0486344.1"/>
    <property type="molecule type" value="Genomic_DNA"/>
</dbReference>
<dbReference type="GO" id="GO:0010387">
    <property type="term" value="P:COP9 signalosome assembly"/>
    <property type="evidence" value="ECO:0007669"/>
    <property type="project" value="InterPro"/>
</dbReference>
<name>A0AAW2ZCB0_9EUKA</name>
<evidence type="ECO:0000256" key="7">
    <source>
        <dbReference type="ARBA" id="ARBA00023242"/>
    </source>
</evidence>
<reference evidence="10 11" key="1">
    <citation type="submission" date="2024-03" db="EMBL/GenBank/DDBJ databases">
        <title>The Acrasis kona genome and developmental transcriptomes reveal deep origins of eukaryotic multicellular pathways.</title>
        <authorList>
            <person name="Sheikh S."/>
            <person name="Fu C.-J."/>
            <person name="Brown M.W."/>
            <person name="Baldauf S.L."/>
        </authorList>
    </citation>
    <scope>NUCLEOTIDE SEQUENCE [LARGE SCALE GENOMIC DNA]</scope>
    <source>
        <strain evidence="10 11">ATCC MYA-3509</strain>
    </source>
</reference>
<comment type="subcellular location">
    <subcellularLocation>
        <location evidence="2">Cytoplasm</location>
    </subcellularLocation>
    <subcellularLocation>
        <location evidence="1">Nucleus</location>
    </subcellularLocation>
</comment>
<comment type="similarity">
    <text evidence="3">Belongs to the CSN8 family.</text>
</comment>
<dbReference type="PROSITE" id="PS50250">
    <property type="entry name" value="PCI"/>
    <property type="match status" value="1"/>
</dbReference>
<keyword evidence="11" id="KW-1185">Reference proteome</keyword>
<dbReference type="Proteomes" id="UP001431209">
    <property type="component" value="Unassembled WGS sequence"/>
</dbReference>
<evidence type="ECO:0000256" key="1">
    <source>
        <dbReference type="ARBA" id="ARBA00004123"/>
    </source>
</evidence>
<protein>
    <recommendedName>
        <fullName evidence="4">COP9 signalosome complex subunit 8</fullName>
    </recommendedName>
</protein>
<keyword evidence="7" id="KW-0539">Nucleus</keyword>
<dbReference type="Gene3D" id="1.25.40.990">
    <property type="match status" value="1"/>
</dbReference>
<comment type="caution">
    <text evidence="10">The sequence shown here is derived from an EMBL/GenBank/DDBJ whole genome shotgun (WGS) entry which is preliminary data.</text>
</comment>
<feature type="domain" description="PCI" evidence="8">
    <location>
        <begin position="21"/>
        <end position="189"/>
    </location>
</feature>
<dbReference type="GO" id="GO:0008180">
    <property type="term" value="C:COP9 signalosome"/>
    <property type="evidence" value="ECO:0007669"/>
    <property type="project" value="UniProtKB-KW"/>
</dbReference>
<dbReference type="InterPro" id="IPR033205">
    <property type="entry name" value="COP9_CSN8"/>
</dbReference>
<evidence type="ECO:0000256" key="2">
    <source>
        <dbReference type="ARBA" id="ARBA00004496"/>
    </source>
</evidence>
<evidence type="ECO:0000259" key="8">
    <source>
        <dbReference type="PROSITE" id="PS50250"/>
    </source>
</evidence>
<evidence type="ECO:0000256" key="4">
    <source>
        <dbReference type="ARBA" id="ARBA00014875"/>
    </source>
</evidence>